<evidence type="ECO:0000256" key="2">
    <source>
        <dbReference type="SAM" id="Phobius"/>
    </source>
</evidence>
<keyword evidence="4" id="KW-1185">Reference proteome</keyword>
<feature type="region of interest" description="Disordered" evidence="1">
    <location>
        <begin position="257"/>
        <end position="306"/>
    </location>
</feature>
<dbReference type="OrthoDB" id="186626at2759"/>
<name>A0A6A6U1G4_9PEZI</name>
<protein>
    <submittedName>
        <fullName evidence="3">Uncharacterized protein</fullName>
    </submittedName>
</protein>
<sequence>MSSPRPSSSGGRPLTPKHHDWVTVGLLISLAPLSITLGLLVALSDAVSRVVGHRGKLLPRLNAQSSNRRLNGRPQPPSQSVETTAILEQPRGPKYNVLITGSTPLALAMAREFTKNGHRVTVSDHETVRRVNRARYSRGVSSFLPMKKVDTYAWPLFGRSTQTLSFPEQMLLVVKAKQPNIWLPCDDSITEEEMMQAVGVIKSRYPEISVYSPGPEALNLSWDSTEFTQYVESLDLTIRTPRSSIVMSRGEVHRMIGSPGRTKSVHLTGPVSNNGTPEPFVKGHRWRDSGYSEGSSTDGKDSLESSQLEKSFHLPLENLSKTYDLLSSLSINSVSPWKASSVVIGRPCIVHALIVENSMRAFTAYLGSNKITYPATEDSESDSFADTINPMDQDSPLVSTLQQFSKGFISKLPGYVSGTISLRFILVETSTSFGLEVRPCIIQCQFGLPKALLGIPDAAPTWALGMAKPCVRMKQRQASIPKQEITSGINTGVYSLPGAFFFLFLRSIFGFVTFQLCTSDVLCQWRVFVDKVMYWREELWDSEDPGPFFWFWIVEQPIVAFLELLSRILRTFRIMAPLE</sequence>
<dbReference type="AlphaFoldDB" id="A0A6A6U1G4"/>
<keyword evidence="2" id="KW-0472">Membrane</keyword>
<keyword evidence="2" id="KW-0812">Transmembrane</keyword>
<dbReference type="Proteomes" id="UP000799302">
    <property type="component" value="Unassembled WGS sequence"/>
</dbReference>
<evidence type="ECO:0000313" key="3">
    <source>
        <dbReference type="EMBL" id="KAF2665952.1"/>
    </source>
</evidence>
<evidence type="ECO:0000313" key="4">
    <source>
        <dbReference type="Proteomes" id="UP000799302"/>
    </source>
</evidence>
<gene>
    <name evidence="3" type="ORF">BT63DRAFT_427739</name>
</gene>
<proteinExistence type="predicted"/>
<organism evidence="3 4">
    <name type="scientific">Microthyrium microscopicum</name>
    <dbReference type="NCBI Taxonomy" id="703497"/>
    <lineage>
        <taxon>Eukaryota</taxon>
        <taxon>Fungi</taxon>
        <taxon>Dikarya</taxon>
        <taxon>Ascomycota</taxon>
        <taxon>Pezizomycotina</taxon>
        <taxon>Dothideomycetes</taxon>
        <taxon>Dothideomycetes incertae sedis</taxon>
        <taxon>Microthyriales</taxon>
        <taxon>Microthyriaceae</taxon>
        <taxon>Microthyrium</taxon>
    </lineage>
</organism>
<keyword evidence="2" id="KW-1133">Transmembrane helix</keyword>
<reference evidence="3" key="1">
    <citation type="journal article" date="2020" name="Stud. Mycol.">
        <title>101 Dothideomycetes genomes: a test case for predicting lifestyles and emergence of pathogens.</title>
        <authorList>
            <person name="Haridas S."/>
            <person name="Albert R."/>
            <person name="Binder M."/>
            <person name="Bloem J."/>
            <person name="Labutti K."/>
            <person name="Salamov A."/>
            <person name="Andreopoulos B."/>
            <person name="Baker S."/>
            <person name="Barry K."/>
            <person name="Bills G."/>
            <person name="Bluhm B."/>
            <person name="Cannon C."/>
            <person name="Castanera R."/>
            <person name="Culley D."/>
            <person name="Daum C."/>
            <person name="Ezra D."/>
            <person name="Gonzalez J."/>
            <person name="Henrissat B."/>
            <person name="Kuo A."/>
            <person name="Liang C."/>
            <person name="Lipzen A."/>
            <person name="Lutzoni F."/>
            <person name="Magnuson J."/>
            <person name="Mondo S."/>
            <person name="Nolan M."/>
            <person name="Ohm R."/>
            <person name="Pangilinan J."/>
            <person name="Park H.-J."/>
            <person name="Ramirez L."/>
            <person name="Alfaro M."/>
            <person name="Sun H."/>
            <person name="Tritt A."/>
            <person name="Yoshinaga Y."/>
            <person name="Zwiers L.-H."/>
            <person name="Turgeon B."/>
            <person name="Goodwin S."/>
            <person name="Spatafora J."/>
            <person name="Crous P."/>
            <person name="Grigoriev I."/>
        </authorList>
    </citation>
    <scope>NUCLEOTIDE SEQUENCE</scope>
    <source>
        <strain evidence="3">CBS 115976</strain>
    </source>
</reference>
<dbReference type="EMBL" id="MU004239">
    <property type="protein sequence ID" value="KAF2665952.1"/>
    <property type="molecule type" value="Genomic_DNA"/>
</dbReference>
<feature type="transmembrane region" description="Helical" evidence="2">
    <location>
        <begin position="20"/>
        <end position="43"/>
    </location>
</feature>
<evidence type="ECO:0000256" key="1">
    <source>
        <dbReference type="SAM" id="MobiDB-lite"/>
    </source>
</evidence>
<accession>A0A6A6U1G4</accession>